<protein>
    <recommendedName>
        <fullName evidence="3">Histidine phosphatase family protein</fullName>
    </recommendedName>
</protein>
<accession>A0A2Z4YLF4</accession>
<evidence type="ECO:0000313" key="2">
    <source>
        <dbReference type="Proteomes" id="UP000251166"/>
    </source>
</evidence>
<dbReference type="AlphaFoldDB" id="A0A2Z4YLF4"/>
<gene>
    <name evidence="1" type="ORF">DLJ82_4326</name>
</gene>
<evidence type="ECO:0000313" key="1">
    <source>
        <dbReference type="EMBL" id="AXA41889.1"/>
    </source>
</evidence>
<organism evidence="1 2">
    <name type="scientific">Rhizobium leguminosarum</name>
    <dbReference type="NCBI Taxonomy" id="384"/>
    <lineage>
        <taxon>Bacteria</taxon>
        <taxon>Pseudomonadati</taxon>
        <taxon>Pseudomonadota</taxon>
        <taxon>Alphaproteobacteria</taxon>
        <taxon>Hyphomicrobiales</taxon>
        <taxon>Rhizobiaceae</taxon>
        <taxon>Rhizobium/Agrobacterium group</taxon>
        <taxon>Rhizobium</taxon>
    </lineage>
</organism>
<sequence length="53" mass="5857">MIVTHGTAMSIYAARVLRVDPLAFWRSLSMPTAVVLDANEMKIIDVPDTPADR</sequence>
<proteinExistence type="predicted"/>
<dbReference type="EMBL" id="CP030760">
    <property type="protein sequence ID" value="AXA41889.1"/>
    <property type="molecule type" value="Genomic_DNA"/>
</dbReference>
<name>A0A2Z4YLF4_RHILE</name>
<reference evidence="1 2" key="1">
    <citation type="submission" date="2018-07" db="EMBL/GenBank/DDBJ databases">
        <title>Rhizobium leguminosarum strain:ATCC 14479 Genome sequencing and assembly.</title>
        <authorList>
            <person name="Chakraborty R."/>
        </authorList>
    </citation>
    <scope>NUCLEOTIDE SEQUENCE [LARGE SCALE GENOMIC DNA]</scope>
    <source>
        <strain evidence="1 2">ATCC 14479</strain>
    </source>
</reference>
<evidence type="ECO:0008006" key="3">
    <source>
        <dbReference type="Google" id="ProtNLM"/>
    </source>
</evidence>
<dbReference type="Proteomes" id="UP000251166">
    <property type="component" value="Chromosome"/>
</dbReference>